<sequence>MSETARSQGLARIEAVAGRGMITLKGDMDSRRFKNVLAKALDLPLPDPLRCAFEGARGIGWMAPDEVLIFVPGAEVPEALAALRDKIGDDHITAVDVSDARAQFRLTGPGAREVLAKLSPVDFAPARFVPGTFRRTRLAQVPVAVWQKDADRFGLVCFRSVGGYVAGLLANAAAPGAEVGYFTAGG</sequence>
<comment type="caution">
    <text evidence="1">The sequence shown here is derived from an EMBL/GenBank/DDBJ whole genome shotgun (WGS) entry which is preliminary data.</text>
</comment>
<protein>
    <submittedName>
        <fullName evidence="1">Sarcosine oxidase subunit gamma</fullName>
    </submittedName>
</protein>
<proteinExistence type="predicted"/>
<dbReference type="SUPFAM" id="SSF103025">
    <property type="entry name" value="Folate-binding domain"/>
    <property type="match status" value="1"/>
</dbReference>
<dbReference type="Proteomes" id="UP000295050">
    <property type="component" value="Unassembled WGS sequence"/>
</dbReference>
<keyword evidence="2" id="KW-1185">Reference proteome</keyword>
<organism evidence="1 2">
    <name type="scientific">Rhodovulum bhavnagarense</name>
    <dbReference type="NCBI Taxonomy" id="992286"/>
    <lineage>
        <taxon>Bacteria</taxon>
        <taxon>Pseudomonadati</taxon>
        <taxon>Pseudomonadota</taxon>
        <taxon>Alphaproteobacteria</taxon>
        <taxon>Rhodobacterales</taxon>
        <taxon>Paracoccaceae</taxon>
        <taxon>Rhodovulum</taxon>
    </lineage>
</organism>
<gene>
    <name evidence="1" type="ORF">EV663_103193</name>
</gene>
<accession>A0A4R2RS80</accession>
<dbReference type="Gene3D" id="3.30.1360.120">
    <property type="entry name" value="Probable tRNA modification gtpase trme, domain 1"/>
    <property type="match status" value="1"/>
</dbReference>
<name>A0A4R2RS80_9RHOB</name>
<evidence type="ECO:0000313" key="1">
    <source>
        <dbReference type="EMBL" id="TCP62005.1"/>
    </source>
</evidence>
<evidence type="ECO:0000313" key="2">
    <source>
        <dbReference type="Proteomes" id="UP000295050"/>
    </source>
</evidence>
<dbReference type="Gene3D" id="3.30.70.1520">
    <property type="entry name" value="Heterotetrameric sarcosine oxidase"/>
    <property type="match status" value="1"/>
</dbReference>
<reference evidence="1 2" key="1">
    <citation type="submission" date="2019-03" db="EMBL/GenBank/DDBJ databases">
        <title>Genomic Encyclopedia of Type Strains, Phase IV (KMG-IV): sequencing the most valuable type-strain genomes for metagenomic binning, comparative biology and taxonomic classification.</title>
        <authorList>
            <person name="Goeker M."/>
        </authorList>
    </citation>
    <scope>NUCLEOTIDE SEQUENCE [LARGE SCALE GENOMIC DNA]</scope>
    <source>
        <strain evidence="1 2">DSM 24766</strain>
    </source>
</reference>
<dbReference type="RefSeq" id="WP_132950865.1">
    <property type="nucleotide sequence ID" value="NZ_SLXU01000003.1"/>
</dbReference>
<dbReference type="EMBL" id="SLXU01000003">
    <property type="protein sequence ID" value="TCP62005.1"/>
    <property type="molecule type" value="Genomic_DNA"/>
</dbReference>
<dbReference type="OrthoDB" id="9814782at2"/>
<dbReference type="InterPro" id="IPR027266">
    <property type="entry name" value="TrmE/GcvT-like"/>
</dbReference>
<dbReference type="InterPro" id="IPR007375">
    <property type="entry name" value="SoxG"/>
</dbReference>
<dbReference type="Pfam" id="PF04268">
    <property type="entry name" value="SoxG"/>
    <property type="match status" value="1"/>
</dbReference>
<dbReference type="AlphaFoldDB" id="A0A4R2RS80"/>